<dbReference type="CDD" id="cd20558">
    <property type="entry name" value="CYCLIN_ScPCL7-like"/>
    <property type="match status" value="1"/>
</dbReference>
<dbReference type="GO" id="GO:0000307">
    <property type="term" value="C:cyclin-dependent protein kinase holoenzyme complex"/>
    <property type="evidence" value="ECO:0007669"/>
    <property type="project" value="TreeGrafter"/>
</dbReference>
<dbReference type="GO" id="GO:0016538">
    <property type="term" value="F:cyclin-dependent protein serine/threonine kinase regulator activity"/>
    <property type="evidence" value="ECO:0007669"/>
    <property type="project" value="TreeGrafter"/>
</dbReference>
<proteinExistence type="predicted"/>
<dbReference type="AlphaFoldDB" id="A0A0D2JD49"/>
<dbReference type="HOGENOM" id="CLU_013692_3_0_1"/>
<dbReference type="RefSeq" id="XP_013274206.1">
    <property type="nucleotide sequence ID" value="XM_013418752.1"/>
</dbReference>
<protein>
    <recommendedName>
        <fullName evidence="4">Cyclin-dependent protein kinase complex component</fullName>
    </recommendedName>
</protein>
<dbReference type="VEuPathDB" id="FungiDB:Z518_05047"/>
<accession>A0A0D2JD49</accession>
<feature type="region of interest" description="Disordered" evidence="1">
    <location>
        <begin position="1"/>
        <end position="135"/>
    </location>
</feature>
<feature type="compositionally biased region" description="Low complexity" evidence="1">
    <location>
        <begin position="319"/>
        <end position="332"/>
    </location>
</feature>
<dbReference type="PANTHER" id="PTHR15615:SF94">
    <property type="entry name" value="PHO85 CYCLIN-6-RELATED"/>
    <property type="match status" value="1"/>
</dbReference>
<organism evidence="2 3">
    <name type="scientific">Rhinocladiella mackenziei CBS 650.93</name>
    <dbReference type="NCBI Taxonomy" id="1442369"/>
    <lineage>
        <taxon>Eukaryota</taxon>
        <taxon>Fungi</taxon>
        <taxon>Dikarya</taxon>
        <taxon>Ascomycota</taxon>
        <taxon>Pezizomycotina</taxon>
        <taxon>Eurotiomycetes</taxon>
        <taxon>Chaetothyriomycetidae</taxon>
        <taxon>Chaetothyriales</taxon>
        <taxon>Herpotrichiellaceae</taxon>
        <taxon>Rhinocladiella</taxon>
    </lineage>
</organism>
<feature type="compositionally biased region" description="Low complexity" evidence="1">
    <location>
        <begin position="285"/>
        <end position="296"/>
    </location>
</feature>
<dbReference type="Pfam" id="PF08613">
    <property type="entry name" value="Cyclin"/>
    <property type="match status" value="2"/>
</dbReference>
<sequence length="469" mass="50718">MVDSNRPPDEASGAVPQSSRGRSASTSTTIRNQDTAGARTQSTTPIVQKRSEHTTTPVSHPAEHEPGSAPSDTFHQQTSYYPQNVSQHSRGFDQSGFPLSSDPRVVVAASPPSPRLQPTYRSTRSLGGSEATSPSRIKVRDLSHIRSFASEEYISQPGLGGRPTSGVADTGRQYEISSMPVTDIIEMVAGLLTKITTTNDRQHEHLRPLPLTEEQSHLNPHASCVLAFHGKNVPGITILSYLSRIHKYCPTTYEVFLSLLVYFDRMTEMVNRGLLGNVHRRPDDSPATAPESSTPTPRSPIPMIVDSPQEHHDISTPPSSGAAASSDSHAQSQVPSSPPPGIPSDLSQFFVVDSYNIHRLVIAGVTCASKFFSDVFYTNSRYAKVGGLPLAELNNLELQFLLLNDFRLSVPVEELEAYGTMLVEFYARELVAQQQAAQSVSSPHSADGMYMRSGAGSRASGPPSAATTP</sequence>
<name>A0A0D2JD49_9EURO</name>
<dbReference type="PANTHER" id="PTHR15615">
    <property type="match status" value="1"/>
</dbReference>
<dbReference type="GeneID" id="25293118"/>
<dbReference type="STRING" id="1442369.A0A0D2JD49"/>
<feature type="compositionally biased region" description="Polar residues" evidence="1">
    <location>
        <begin position="70"/>
        <end position="89"/>
    </location>
</feature>
<dbReference type="InterPro" id="IPR013922">
    <property type="entry name" value="Cyclin_PHO80-like"/>
</dbReference>
<dbReference type="OrthoDB" id="7854943at2759"/>
<evidence type="ECO:0000256" key="1">
    <source>
        <dbReference type="SAM" id="MobiDB-lite"/>
    </source>
</evidence>
<reference evidence="2 3" key="1">
    <citation type="submission" date="2015-01" db="EMBL/GenBank/DDBJ databases">
        <title>The Genome Sequence of Rhinocladiella mackenzie CBS 650.93.</title>
        <authorList>
            <consortium name="The Broad Institute Genomics Platform"/>
            <person name="Cuomo C."/>
            <person name="de Hoog S."/>
            <person name="Gorbushina A."/>
            <person name="Stielow B."/>
            <person name="Teixiera M."/>
            <person name="Abouelleil A."/>
            <person name="Chapman S.B."/>
            <person name="Priest M."/>
            <person name="Young S.K."/>
            <person name="Wortman J."/>
            <person name="Nusbaum C."/>
            <person name="Birren B."/>
        </authorList>
    </citation>
    <scope>NUCLEOTIDE SEQUENCE [LARGE SCALE GENOMIC DNA]</scope>
    <source>
        <strain evidence="2 3">CBS 650.93</strain>
    </source>
</reference>
<gene>
    <name evidence="2" type="ORF">Z518_05047</name>
</gene>
<feature type="region of interest" description="Disordered" evidence="1">
    <location>
        <begin position="276"/>
        <end position="339"/>
    </location>
</feature>
<dbReference type="GO" id="GO:0019901">
    <property type="term" value="F:protein kinase binding"/>
    <property type="evidence" value="ECO:0007669"/>
    <property type="project" value="InterPro"/>
</dbReference>
<dbReference type="Gene3D" id="1.10.472.10">
    <property type="entry name" value="Cyclin-like"/>
    <property type="match status" value="1"/>
</dbReference>
<feature type="compositionally biased region" description="Polar residues" evidence="1">
    <location>
        <begin position="119"/>
        <end position="135"/>
    </location>
</feature>
<feature type="compositionally biased region" description="Polar residues" evidence="1">
    <location>
        <begin position="32"/>
        <end position="46"/>
    </location>
</feature>
<dbReference type="EMBL" id="KN847477">
    <property type="protein sequence ID" value="KIX07070.1"/>
    <property type="molecule type" value="Genomic_DNA"/>
</dbReference>
<evidence type="ECO:0000313" key="2">
    <source>
        <dbReference type="EMBL" id="KIX07070.1"/>
    </source>
</evidence>
<dbReference type="Proteomes" id="UP000053617">
    <property type="component" value="Unassembled WGS sequence"/>
</dbReference>
<keyword evidence="3" id="KW-1185">Reference proteome</keyword>
<dbReference type="GO" id="GO:0005634">
    <property type="term" value="C:nucleus"/>
    <property type="evidence" value="ECO:0007669"/>
    <property type="project" value="TreeGrafter"/>
</dbReference>
<evidence type="ECO:0000313" key="3">
    <source>
        <dbReference type="Proteomes" id="UP000053617"/>
    </source>
</evidence>
<feature type="compositionally biased region" description="Low complexity" evidence="1">
    <location>
        <begin position="18"/>
        <end position="31"/>
    </location>
</feature>
<evidence type="ECO:0008006" key="4">
    <source>
        <dbReference type="Google" id="ProtNLM"/>
    </source>
</evidence>
<feature type="compositionally biased region" description="Low complexity" evidence="1">
    <location>
        <begin position="100"/>
        <end position="110"/>
    </location>
</feature>